<feature type="transmembrane region" description="Helical" evidence="1">
    <location>
        <begin position="52"/>
        <end position="69"/>
    </location>
</feature>
<feature type="transmembrane region" description="Helical" evidence="1">
    <location>
        <begin position="20"/>
        <end position="40"/>
    </location>
</feature>
<dbReference type="Proteomes" id="UP000481288">
    <property type="component" value="Unassembled WGS sequence"/>
</dbReference>
<protein>
    <submittedName>
        <fullName evidence="2">Uncharacterized protein</fullName>
    </submittedName>
</protein>
<keyword evidence="1" id="KW-0472">Membrane</keyword>
<reference evidence="2 3" key="1">
    <citation type="submission" date="2018-05" db="EMBL/GenBank/DDBJ databases">
        <title>Whole genome sequencing for identification of molecular markers to develop diagnostic detection tools for the regulated plant pathogen Lachnellula willkommii.</title>
        <authorList>
            <person name="Giroux E."/>
            <person name="Bilodeau G."/>
        </authorList>
    </citation>
    <scope>NUCLEOTIDE SEQUENCE [LARGE SCALE GENOMIC DNA]</scope>
    <source>
        <strain evidence="2 3">CBS 625.97</strain>
    </source>
</reference>
<evidence type="ECO:0000313" key="3">
    <source>
        <dbReference type="Proteomes" id="UP000481288"/>
    </source>
</evidence>
<accession>A0A7D8ZA87</accession>
<keyword evidence="3" id="KW-1185">Reference proteome</keyword>
<dbReference type="EMBL" id="QGMG01000125">
    <property type="protein sequence ID" value="TVY56911.1"/>
    <property type="molecule type" value="Genomic_DNA"/>
</dbReference>
<dbReference type="PANTHER" id="PTHR42024">
    <property type="entry name" value="AMINO ACID PERMEASE_ SLC12A DOMAIN-CONTAINING PROTEIN"/>
    <property type="match status" value="1"/>
</dbReference>
<gene>
    <name evidence="2" type="ORF">LCER1_G002888</name>
</gene>
<keyword evidence="1" id="KW-0812">Transmembrane</keyword>
<proteinExistence type="predicted"/>
<sequence length="278" mass="31004">MEELPQLPYTLQTRKRSITIIWSALIVVTSIQVEFFYFLLRYGTNSGIDNALTVPTAILLGLSLLSMGFRTWRLLRPSFQQTPSGGRWYGLDFFSWNMIVGFVIVTAVLSVATSEKPVNIRQASMPQAIILYLASSQLIVTGFMAAMGLKTPVRFSSTTRGSLMKPGIFVLIEDIVGVDGGGGPEFRDALMARYETSTTFRRLVAQMNWFWGIGSMIVAVGTTVIVYIIEDLNVVFALGRNYPFDNLQRMLTENKGGVFHGYGLELVLYARFCGLKEC</sequence>
<feature type="transmembrane region" description="Helical" evidence="1">
    <location>
        <begin position="209"/>
        <end position="229"/>
    </location>
</feature>
<feature type="transmembrane region" description="Helical" evidence="1">
    <location>
        <begin position="129"/>
        <end position="149"/>
    </location>
</feature>
<dbReference type="PANTHER" id="PTHR42024:SF1">
    <property type="entry name" value="AMINO ACID PERMEASE_ SLC12A DOMAIN-CONTAINING PROTEIN"/>
    <property type="match status" value="1"/>
</dbReference>
<keyword evidence="1" id="KW-1133">Transmembrane helix</keyword>
<comment type="caution">
    <text evidence="2">The sequence shown here is derived from an EMBL/GenBank/DDBJ whole genome shotgun (WGS) entry which is preliminary data.</text>
</comment>
<dbReference type="AlphaFoldDB" id="A0A7D8ZA87"/>
<evidence type="ECO:0000313" key="2">
    <source>
        <dbReference type="EMBL" id="TVY56911.1"/>
    </source>
</evidence>
<organism evidence="2 3">
    <name type="scientific">Lachnellula cervina</name>
    <dbReference type="NCBI Taxonomy" id="1316786"/>
    <lineage>
        <taxon>Eukaryota</taxon>
        <taxon>Fungi</taxon>
        <taxon>Dikarya</taxon>
        <taxon>Ascomycota</taxon>
        <taxon>Pezizomycotina</taxon>
        <taxon>Leotiomycetes</taxon>
        <taxon>Helotiales</taxon>
        <taxon>Lachnaceae</taxon>
        <taxon>Lachnellula</taxon>
    </lineage>
</organism>
<name>A0A7D8ZA87_9HELO</name>
<dbReference type="OrthoDB" id="4838853at2759"/>
<evidence type="ECO:0000256" key="1">
    <source>
        <dbReference type="SAM" id="Phobius"/>
    </source>
</evidence>
<feature type="transmembrane region" description="Helical" evidence="1">
    <location>
        <begin position="89"/>
        <end position="109"/>
    </location>
</feature>